<dbReference type="InterPro" id="IPR016024">
    <property type="entry name" value="ARM-type_fold"/>
</dbReference>
<sequence length="452" mass="51224">MDFGVGVGNWGAMSLSKILFDCEQEKELKVGLKYEEKVFSSWDNYIIQVNFERTSRILKDYFQQLMAGSHDLDATKKIKEILIGDSKLADGLNPLVFNRLVDILDENNNEATKGSAACILAFANIDKCDVDNKKRATEVLLRLMSDERDTMSIPVLRTLTRWAYFSNDYASFVIENGALQGALAVLEPIYPNLKIIQTLVKFLLVVVRQGKVPDDKVRTVLTILDTILEVGQCNLRCLVRACYTISSIKVELWVNKGNILNNIIDLIWHWDDTVAYTALRLVAKVVQLEKPPEILTKKYKFLQCLELSEICCKPKKFQMEVCSIFLDMATNGGPSTKDLHKSGMMDTLFELLEVDDFDVRTEAASVVHMYELARETDQNEPATYEEAKGKPEWEAEYEDEQNGVIGLDQAVINSYPKFPFVIGSGGIRHSFVYAAVRGGAAFSVHQWQDRRR</sequence>
<dbReference type="Proteomes" id="UP001237642">
    <property type="component" value="Unassembled WGS sequence"/>
</dbReference>
<proteinExistence type="predicted"/>
<protein>
    <submittedName>
        <fullName evidence="1">Uncharacterized protein</fullName>
    </submittedName>
</protein>
<name>A0AAD8MLV0_9APIA</name>
<dbReference type="AlphaFoldDB" id="A0AAD8MLV0"/>
<dbReference type="EMBL" id="JAUIZM010000007">
    <property type="protein sequence ID" value="KAK1376803.1"/>
    <property type="molecule type" value="Genomic_DNA"/>
</dbReference>
<evidence type="ECO:0000313" key="2">
    <source>
        <dbReference type="Proteomes" id="UP001237642"/>
    </source>
</evidence>
<dbReference type="Gene3D" id="1.25.10.10">
    <property type="entry name" value="Leucine-rich Repeat Variant"/>
    <property type="match status" value="1"/>
</dbReference>
<evidence type="ECO:0000313" key="1">
    <source>
        <dbReference type="EMBL" id="KAK1376803.1"/>
    </source>
</evidence>
<reference evidence="1" key="1">
    <citation type="submission" date="2023-02" db="EMBL/GenBank/DDBJ databases">
        <title>Genome of toxic invasive species Heracleum sosnowskyi carries increased number of genes despite the absence of recent whole-genome duplications.</title>
        <authorList>
            <person name="Schelkunov M."/>
            <person name="Shtratnikova V."/>
            <person name="Makarenko M."/>
            <person name="Klepikova A."/>
            <person name="Omelchenko D."/>
            <person name="Novikova G."/>
            <person name="Obukhova E."/>
            <person name="Bogdanov V."/>
            <person name="Penin A."/>
            <person name="Logacheva M."/>
        </authorList>
    </citation>
    <scope>NUCLEOTIDE SEQUENCE</scope>
    <source>
        <strain evidence="1">Hsosn_3</strain>
        <tissue evidence="1">Leaf</tissue>
    </source>
</reference>
<reference evidence="1" key="2">
    <citation type="submission" date="2023-05" db="EMBL/GenBank/DDBJ databases">
        <authorList>
            <person name="Schelkunov M.I."/>
        </authorList>
    </citation>
    <scope>NUCLEOTIDE SEQUENCE</scope>
    <source>
        <strain evidence="1">Hsosn_3</strain>
        <tissue evidence="1">Leaf</tissue>
    </source>
</reference>
<dbReference type="SUPFAM" id="SSF48371">
    <property type="entry name" value="ARM repeat"/>
    <property type="match status" value="1"/>
</dbReference>
<keyword evidence="2" id="KW-1185">Reference proteome</keyword>
<gene>
    <name evidence="1" type="ORF">POM88_032996</name>
</gene>
<comment type="caution">
    <text evidence="1">The sequence shown here is derived from an EMBL/GenBank/DDBJ whole genome shotgun (WGS) entry which is preliminary data.</text>
</comment>
<dbReference type="InterPro" id="IPR011989">
    <property type="entry name" value="ARM-like"/>
</dbReference>
<organism evidence="1 2">
    <name type="scientific">Heracleum sosnowskyi</name>
    <dbReference type="NCBI Taxonomy" id="360622"/>
    <lineage>
        <taxon>Eukaryota</taxon>
        <taxon>Viridiplantae</taxon>
        <taxon>Streptophyta</taxon>
        <taxon>Embryophyta</taxon>
        <taxon>Tracheophyta</taxon>
        <taxon>Spermatophyta</taxon>
        <taxon>Magnoliopsida</taxon>
        <taxon>eudicotyledons</taxon>
        <taxon>Gunneridae</taxon>
        <taxon>Pentapetalae</taxon>
        <taxon>asterids</taxon>
        <taxon>campanulids</taxon>
        <taxon>Apiales</taxon>
        <taxon>Apiaceae</taxon>
        <taxon>Apioideae</taxon>
        <taxon>apioid superclade</taxon>
        <taxon>Tordylieae</taxon>
        <taxon>Tordyliinae</taxon>
        <taxon>Heracleum</taxon>
    </lineage>
</organism>
<accession>A0AAD8MLV0</accession>